<dbReference type="Proteomes" id="UP000468420">
    <property type="component" value="Unassembled WGS sequence"/>
</dbReference>
<gene>
    <name evidence="1" type="ORF">DXF85_12015</name>
</gene>
<organism evidence="1 2">
    <name type="scientific">Citrobacter pasteurii</name>
    <dbReference type="NCBI Taxonomy" id="1563222"/>
    <lineage>
        <taxon>Bacteria</taxon>
        <taxon>Pseudomonadati</taxon>
        <taxon>Pseudomonadota</taxon>
        <taxon>Gammaproteobacteria</taxon>
        <taxon>Enterobacterales</taxon>
        <taxon>Enterobacteriaceae</taxon>
        <taxon>Citrobacter</taxon>
    </lineage>
</organism>
<name>A0A6N6K677_9ENTR</name>
<dbReference type="AlphaFoldDB" id="A0A6N6K677"/>
<comment type="caution">
    <text evidence="1">The sequence shown here is derived from an EMBL/GenBank/DDBJ whole genome shotgun (WGS) entry which is preliminary data.</text>
</comment>
<dbReference type="EMBL" id="QRDC01000009">
    <property type="protein sequence ID" value="KAA1277836.1"/>
    <property type="molecule type" value="Genomic_DNA"/>
</dbReference>
<reference evidence="1 2" key="1">
    <citation type="submission" date="2018-08" db="EMBL/GenBank/DDBJ databases">
        <title>Complete genomic analysis of a Citrobacter pasteurii isolated from cockles (Cerastoderma edule) containing a new chromosomic qnrB allele.</title>
        <authorList>
            <person name="Rodrigues A."/>
            <person name="Baptista T."/>
            <person name="Quesada A."/>
            <person name="Campos M.J."/>
        </authorList>
    </citation>
    <scope>NUCLEOTIDE SEQUENCE [LARGE SCALE GENOMIC DNA]</scope>
    <source>
        <strain evidence="1 2">BA18</strain>
    </source>
</reference>
<proteinExistence type="predicted"/>
<protein>
    <submittedName>
        <fullName evidence="1">Uncharacterized protein</fullName>
    </submittedName>
</protein>
<evidence type="ECO:0000313" key="2">
    <source>
        <dbReference type="Proteomes" id="UP000468420"/>
    </source>
</evidence>
<sequence length="68" mass="8093">MLIVCCFLLWDGMINEELAKYVYPSYFKLHVRWQRLLTPVTYFSKLLGFTDLPPSCNLNYLGYRIPAR</sequence>
<evidence type="ECO:0000313" key="1">
    <source>
        <dbReference type="EMBL" id="KAA1277836.1"/>
    </source>
</evidence>
<accession>A0A6N6K677</accession>